<accession>S4N6S3</accession>
<gene>
    <name evidence="1" type="ORF">PORCRE_267</name>
</gene>
<dbReference type="Proteomes" id="UP000018031">
    <property type="component" value="Unassembled WGS sequence"/>
</dbReference>
<dbReference type="EMBL" id="BAOU01000008">
    <property type="protein sequence ID" value="GAD04578.1"/>
    <property type="molecule type" value="Genomic_DNA"/>
</dbReference>
<evidence type="ECO:0000313" key="1">
    <source>
        <dbReference type="EMBL" id="GAD04578.1"/>
    </source>
</evidence>
<sequence>MSHMQARPGGVREHVENVIGTFGRVFANPVYLFLAPVFADARFDFGKIVFLHICVLTGRLITQGQKYEINVAR</sequence>
<proteinExistence type="predicted"/>
<evidence type="ECO:0000313" key="2">
    <source>
        <dbReference type="Proteomes" id="UP000018031"/>
    </source>
</evidence>
<organism evidence="1 2">
    <name type="scientific">Porphyromonas crevioricanis JCM 15906</name>
    <dbReference type="NCBI Taxonomy" id="1305617"/>
    <lineage>
        <taxon>Bacteria</taxon>
        <taxon>Pseudomonadati</taxon>
        <taxon>Bacteroidota</taxon>
        <taxon>Bacteroidia</taxon>
        <taxon>Bacteroidales</taxon>
        <taxon>Porphyromonadaceae</taxon>
        <taxon>Porphyromonas</taxon>
    </lineage>
</organism>
<name>S4N6S3_9PORP</name>
<comment type="caution">
    <text evidence="1">The sequence shown here is derived from an EMBL/GenBank/DDBJ whole genome shotgun (WGS) entry which is preliminary data.</text>
</comment>
<reference evidence="1 2" key="2">
    <citation type="journal article" date="2013" name="Genome Announc.">
        <title>Draft Genome Sequences of Porphyromonas crevioricanis JCM 15906T and Porphyromonas cansulci JCM 13913T Isolated from a Canine Oral Cavity.</title>
        <authorList>
            <person name="Sakamoto M."/>
            <person name="Tanaka N."/>
            <person name="Shiwa Y."/>
            <person name="Yoshikawa H."/>
            <person name="Ohkuma M."/>
        </authorList>
    </citation>
    <scope>NUCLEOTIDE SEQUENCE [LARGE SCALE GENOMIC DNA]</scope>
    <source>
        <strain evidence="1 2">JCM 15906</strain>
    </source>
</reference>
<protein>
    <submittedName>
        <fullName evidence="1">Uncharacterized protein</fullName>
    </submittedName>
</protein>
<reference evidence="2" key="1">
    <citation type="journal article" date="2013" name="Genome">
        <title>Draft Genome Sequences of Porphyromonas crevioricanis JCM 15906T and Porphyromonas cansulci JCM 13913T Isolated from a Canine Oral Cavity.</title>
        <authorList>
            <person name="Sakamoto M."/>
            <person name="Tanaka N."/>
            <person name="Shiwa Y."/>
            <person name="Yoshikawa H."/>
            <person name="Ohkuma M."/>
        </authorList>
    </citation>
    <scope>NUCLEOTIDE SEQUENCE [LARGE SCALE GENOMIC DNA]</scope>
    <source>
        <strain evidence="2">JCM 15906</strain>
    </source>
</reference>
<dbReference type="AlphaFoldDB" id="S4N6S3"/>